<dbReference type="AlphaFoldDB" id="A0A9D4IYF0"/>
<gene>
    <name evidence="1" type="ORF">DPMN_167494</name>
</gene>
<evidence type="ECO:0000313" key="1">
    <source>
        <dbReference type="EMBL" id="KAH3789319.1"/>
    </source>
</evidence>
<evidence type="ECO:0000313" key="2">
    <source>
        <dbReference type="Proteomes" id="UP000828390"/>
    </source>
</evidence>
<protein>
    <submittedName>
        <fullName evidence="1">Uncharacterized protein</fullName>
    </submittedName>
</protein>
<proteinExistence type="predicted"/>
<accession>A0A9D4IYF0</accession>
<reference evidence="1" key="1">
    <citation type="journal article" date="2019" name="bioRxiv">
        <title>The Genome of the Zebra Mussel, Dreissena polymorpha: A Resource for Invasive Species Research.</title>
        <authorList>
            <person name="McCartney M.A."/>
            <person name="Auch B."/>
            <person name="Kono T."/>
            <person name="Mallez S."/>
            <person name="Zhang Y."/>
            <person name="Obille A."/>
            <person name="Becker A."/>
            <person name="Abrahante J.E."/>
            <person name="Garbe J."/>
            <person name="Badalamenti J.P."/>
            <person name="Herman A."/>
            <person name="Mangelson H."/>
            <person name="Liachko I."/>
            <person name="Sullivan S."/>
            <person name="Sone E.D."/>
            <person name="Koren S."/>
            <person name="Silverstein K.A.T."/>
            <person name="Beckman K.B."/>
            <person name="Gohl D.M."/>
        </authorList>
    </citation>
    <scope>NUCLEOTIDE SEQUENCE</scope>
    <source>
        <strain evidence="1">Duluth1</strain>
        <tissue evidence="1">Whole animal</tissue>
    </source>
</reference>
<name>A0A9D4IYF0_DREPO</name>
<dbReference type="Proteomes" id="UP000828390">
    <property type="component" value="Unassembled WGS sequence"/>
</dbReference>
<reference evidence="1" key="2">
    <citation type="submission" date="2020-11" db="EMBL/GenBank/DDBJ databases">
        <authorList>
            <person name="McCartney M.A."/>
            <person name="Auch B."/>
            <person name="Kono T."/>
            <person name="Mallez S."/>
            <person name="Becker A."/>
            <person name="Gohl D.M."/>
            <person name="Silverstein K.A.T."/>
            <person name="Koren S."/>
            <person name="Bechman K.B."/>
            <person name="Herman A."/>
            <person name="Abrahante J.E."/>
            <person name="Garbe J."/>
        </authorList>
    </citation>
    <scope>NUCLEOTIDE SEQUENCE</scope>
    <source>
        <strain evidence="1">Duluth1</strain>
        <tissue evidence="1">Whole animal</tissue>
    </source>
</reference>
<comment type="caution">
    <text evidence="1">The sequence shown here is derived from an EMBL/GenBank/DDBJ whole genome shotgun (WGS) entry which is preliminary data.</text>
</comment>
<organism evidence="1 2">
    <name type="scientific">Dreissena polymorpha</name>
    <name type="common">Zebra mussel</name>
    <name type="synonym">Mytilus polymorpha</name>
    <dbReference type="NCBI Taxonomy" id="45954"/>
    <lineage>
        <taxon>Eukaryota</taxon>
        <taxon>Metazoa</taxon>
        <taxon>Spiralia</taxon>
        <taxon>Lophotrochozoa</taxon>
        <taxon>Mollusca</taxon>
        <taxon>Bivalvia</taxon>
        <taxon>Autobranchia</taxon>
        <taxon>Heteroconchia</taxon>
        <taxon>Euheterodonta</taxon>
        <taxon>Imparidentia</taxon>
        <taxon>Neoheterodontei</taxon>
        <taxon>Myida</taxon>
        <taxon>Dreissenoidea</taxon>
        <taxon>Dreissenidae</taxon>
        <taxon>Dreissena</taxon>
    </lineage>
</organism>
<dbReference type="EMBL" id="JAIWYP010000008">
    <property type="protein sequence ID" value="KAH3789319.1"/>
    <property type="molecule type" value="Genomic_DNA"/>
</dbReference>
<keyword evidence="2" id="KW-1185">Reference proteome</keyword>
<sequence length="239" mass="26179">MNENVTNQSCSAAVLHPQQLFDEHMEVQSSGLVLGLNALDQHCRVSHDQQQTAQPRVDNQLPIHQGSKSSYNVSEGNDCLSTQNNTIVKSQPYAQSYAALDLSLSDTQLNRHNATVCNAHKVPTEYPSLESTFQIQTAEPSMPLNVQPAAQHTRELPVPQNACSDLSSSHNEELPVTQTPATSQVHLSAADTRATNPFLISKTTDQHSQNNNYVVPPIFKTPLLPSDNQLTCTTECDIP</sequence>